<keyword evidence="10" id="KW-1185">Reference proteome</keyword>
<dbReference type="GO" id="GO:0048269">
    <property type="term" value="C:methionine adenosyltransferase complex"/>
    <property type="evidence" value="ECO:0007669"/>
    <property type="project" value="TreeGrafter"/>
</dbReference>
<dbReference type="Gene3D" id="3.40.50.720">
    <property type="entry name" value="NAD(P)-binding Rossmann-like Domain"/>
    <property type="match status" value="2"/>
</dbReference>
<reference evidence="9 10" key="1">
    <citation type="submission" date="2019-03" db="EMBL/GenBank/DDBJ databases">
        <title>Genomic Encyclopedia of Type Strains, Phase III (KMG-III): the genomes of soil and plant-associated and newly described type strains.</title>
        <authorList>
            <person name="Whitman W."/>
        </authorList>
    </citation>
    <scope>NUCLEOTIDE SEQUENCE [LARGE SCALE GENOMIC DNA]</scope>
    <source>
        <strain evidence="9 10">LMG 29544</strain>
    </source>
</reference>
<comment type="similarity">
    <text evidence="2 6">Belongs to the dTDP-4-dehydrorhamnose reductase family.</text>
</comment>
<accession>A0A4R8L9W1</accession>
<comment type="cofactor">
    <cofactor evidence="6">
        <name>Mg(2+)</name>
        <dbReference type="ChEBI" id="CHEBI:18420"/>
    </cofactor>
    <text evidence="6">Binds 1 Mg(2+) ion per monomer.</text>
</comment>
<dbReference type="InterPro" id="IPR036291">
    <property type="entry name" value="NAD(P)-bd_dom_sf"/>
</dbReference>
<dbReference type="UniPathway" id="UPA00124"/>
<dbReference type="PANTHER" id="PTHR10491">
    <property type="entry name" value="DTDP-4-DEHYDRORHAMNOSE REDUCTASE"/>
    <property type="match status" value="1"/>
</dbReference>
<feature type="compositionally biased region" description="Low complexity" evidence="7">
    <location>
        <begin position="207"/>
        <end position="216"/>
    </location>
</feature>
<evidence type="ECO:0000313" key="10">
    <source>
        <dbReference type="Proteomes" id="UP000295509"/>
    </source>
</evidence>
<evidence type="ECO:0000256" key="5">
    <source>
        <dbReference type="ARBA" id="ARBA00048200"/>
    </source>
</evidence>
<dbReference type="EMBL" id="SORE01000029">
    <property type="protein sequence ID" value="TDY38968.1"/>
    <property type="molecule type" value="Genomic_DNA"/>
</dbReference>
<evidence type="ECO:0000256" key="1">
    <source>
        <dbReference type="ARBA" id="ARBA00004781"/>
    </source>
</evidence>
<dbReference type="PANTHER" id="PTHR10491:SF4">
    <property type="entry name" value="METHIONINE ADENOSYLTRANSFERASE 2 SUBUNIT BETA"/>
    <property type="match status" value="1"/>
</dbReference>
<comment type="function">
    <text evidence="6">Catalyzes the reduction of dTDP-6-deoxy-L-lyxo-4-hexulose to yield dTDP-L-rhamnose.</text>
</comment>
<evidence type="ECO:0000256" key="4">
    <source>
        <dbReference type="ARBA" id="ARBA00017099"/>
    </source>
</evidence>
<feature type="domain" description="RmlD-like substrate binding" evidence="8">
    <location>
        <begin position="218"/>
        <end position="326"/>
    </location>
</feature>
<dbReference type="AlphaFoldDB" id="A0A4R8L9W1"/>
<dbReference type="GO" id="GO:0006556">
    <property type="term" value="P:S-adenosylmethionine biosynthetic process"/>
    <property type="evidence" value="ECO:0007669"/>
    <property type="project" value="TreeGrafter"/>
</dbReference>
<feature type="region of interest" description="Disordered" evidence="7">
    <location>
        <begin position="195"/>
        <end position="216"/>
    </location>
</feature>
<dbReference type="GO" id="GO:0048270">
    <property type="term" value="F:methionine adenosyltransferase regulator activity"/>
    <property type="evidence" value="ECO:0007669"/>
    <property type="project" value="TreeGrafter"/>
</dbReference>
<comment type="catalytic activity">
    <reaction evidence="5 6">
        <text>dTDP-beta-L-rhamnose + NADP(+) = dTDP-4-dehydro-beta-L-rhamnose + NADPH + H(+)</text>
        <dbReference type="Rhea" id="RHEA:21796"/>
        <dbReference type="ChEBI" id="CHEBI:15378"/>
        <dbReference type="ChEBI" id="CHEBI:57510"/>
        <dbReference type="ChEBI" id="CHEBI:57783"/>
        <dbReference type="ChEBI" id="CHEBI:58349"/>
        <dbReference type="ChEBI" id="CHEBI:62830"/>
        <dbReference type="EC" id="1.1.1.133"/>
    </reaction>
</comment>
<evidence type="ECO:0000259" key="8">
    <source>
        <dbReference type="Pfam" id="PF04321"/>
    </source>
</evidence>
<gene>
    <name evidence="9" type="ORF">BX592_12985</name>
</gene>
<dbReference type="SUPFAM" id="SSF51735">
    <property type="entry name" value="NAD(P)-binding Rossmann-fold domains"/>
    <property type="match status" value="1"/>
</dbReference>
<dbReference type="Pfam" id="PF04321">
    <property type="entry name" value="RmlD_sub_bind"/>
    <property type="match status" value="2"/>
</dbReference>
<feature type="domain" description="RmlD-like substrate binding" evidence="8">
    <location>
        <begin position="9"/>
        <end position="168"/>
    </location>
</feature>
<name>A0A4R8L9W1_9BURK</name>
<dbReference type="GO" id="GO:0019305">
    <property type="term" value="P:dTDP-rhamnose biosynthetic process"/>
    <property type="evidence" value="ECO:0007669"/>
    <property type="project" value="UniProtKB-UniPathway"/>
</dbReference>
<keyword evidence="6" id="KW-0560">Oxidoreductase</keyword>
<comment type="caution">
    <text evidence="9">The sequence shown here is derived from an EMBL/GenBank/DDBJ whole genome shotgun (WGS) entry which is preliminary data.</text>
</comment>
<evidence type="ECO:0000256" key="3">
    <source>
        <dbReference type="ARBA" id="ARBA00012929"/>
    </source>
</evidence>
<dbReference type="InterPro" id="IPR005913">
    <property type="entry name" value="dTDP_dehydrorham_reduct"/>
</dbReference>
<comment type="pathway">
    <text evidence="1 6">Carbohydrate biosynthesis; dTDP-L-rhamnose biosynthesis.</text>
</comment>
<dbReference type="CDD" id="cd05254">
    <property type="entry name" value="dTDP_HR_like_SDR_e"/>
    <property type="match status" value="1"/>
</dbReference>
<evidence type="ECO:0000256" key="2">
    <source>
        <dbReference type="ARBA" id="ARBA00010944"/>
    </source>
</evidence>
<evidence type="ECO:0000256" key="7">
    <source>
        <dbReference type="SAM" id="MobiDB-lite"/>
    </source>
</evidence>
<protein>
    <recommendedName>
        <fullName evidence="4 6">dTDP-4-dehydrorhamnose reductase</fullName>
        <ecNumber evidence="3 6">1.1.1.133</ecNumber>
    </recommendedName>
</protein>
<dbReference type="Proteomes" id="UP000295509">
    <property type="component" value="Unassembled WGS sequence"/>
</dbReference>
<evidence type="ECO:0000313" key="9">
    <source>
        <dbReference type="EMBL" id="TDY38968.1"/>
    </source>
</evidence>
<sequence length="338" mass="36620">MTSEPRMVKIALIGASGLLGRAIAQRLSRQTGWQVVQTAFARAQAPQVVLDIRDAQAVDRFIDAQAPDAIVIAAAERRPDVCENDPALARALNVDAVRAIARAAHRHRAWVLSVSTDYVFDGTQPPYPHDARPTPINAYGRSKLEGEQALLESTSMGCVLRLPLLYGPIINWQESAVTSLVPAIAASARARAAASTQMQPVAERHASPSPANRSPRPAVMDAWATRYPTFTPDVACVIEQMLERHVGGAPVCGITQWSGDEPMTKYDIARRLADALQIDARLTPQYTPADATPRPRDCHLDSSVLEALGIGQRTPFDVAIRQVLSDFPWRGEAAQTAG</sequence>
<evidence type="ECO:0000256" key="6">
    <source>
        <dbReference type="RuleBase" id="RU364082"/>
    </source>
</evidence>
<dbReference type="GO" id="GO:0008831">
    <property type="term" value="F:dTDP-4-dehydrorhamnose reductase activity"/>
    <property type="evidence" value="ECO:0007669"/>
    <property type="project" value="UniProtKB-EC"/>
</dbReference>
<organism evidence="9 10">
    <name type="scientific">Paraburkholderia rhizosphaerae</name>
    <dbReference type="NCBI Taxonomy" id="480658"/>
    <lineage>
        <taxon>Bacteria</taxon>
        <taxon>Pseudomonadati</taxon>
        <taxon>Pseudomonadota</taxon>
        <taxon>Betaproteobacteria</taxon>
        <taxon>Burkholderiales</taxon>
        <taxon>Burkholderiaceae</taxon>
        <taxon>Paraburkholderia</taxon>
    </lineage>
</organism>
<proteinExistence type="inferred from homology"/>
<keyword evidence="6" id="KW-0521">NADP</keyword>
<dbReference type="EC" id="1.1.1.133" evidence="3 6"/>
<dbReference type="InterPro" id="IPR029903">
    <property type="entry name" value="RmlD-like-bd"/>
</dbReference>